<feature type="active site" evidence="1">
    <location>
        <position position="170"/>
    </location>
</feature>
<sequence length="293" mass="33086">MLTTRANLSVPMLTSLSSATVTGANHSSQCHSNRSLSVQFHSTVLTTRANLSVPVRTEDEPLVEDDVAFDSESERNADPCTSSSCKWPSLRTGKSTCPTSSSREVSIIERGLFSFHDVSCIRFVKRTSQRDYINIQSLNGCYSYIGRRGSSQNLSLQRSGCVYHDTVQHELLHALGFHHEQKRSDRDQYIRVRLENVISGTEHNFDKVNTLNQGTSYDYGSVMHYSKYAFSKNNQPTMEAIPDSSVKFGHATEMSSKDIQRLNSLYKCYTAQISHTDISVIQRLLKYRKFKTS</sequence>
<evidence type="ECO:0000313" key="5">
    <source>
        <dbReference type="Proteomes" id="UP000694523"/>
    </source>
</evidence>
<organism evidence="4 5">
    <name type="scientific">Neogobius melanostomus</name>
    <name type="common">round goby</name>
    <dbReference type="NCBI Taxonomy" id="47308"/>
    <lineage>
        <taxon>Eukaryota</taxon>
        <taxon>Metazoa</taxon>
        <taxon>Chordata</taxon>
        <taxon>Craniata</taxon>
        <taxon>Vertebrata</taxon>
        <taxon>Euteleostomi</taxon>
        <taxon>Actinopterygii</taxon>
        <taxon>Neopterygii</taxon>
        <taxon>Teleostei</taxon>
        <taxon>Neoteleostei</taxon>
        <taxon>Acanthomorphata</taxon>
        <taxon>Gobiaria</taxon>
        <taxon>Gobiiformes</taxon>
        <taxon>Gobioidei</taxon>
        <taxon>Gobiidae</taxon>
        <taxon>Benthophilinae</taxon>
        <taxon>Neogobiini</taxon>
        <taxon>Neogobius</taxon>
    </lineage>
</organism>
<keyword evidence="5" id="KW-1185">Reference proteome</keyword>
<accession>A0A8C6S620</accession>
<name>A0A8C6S620_9GOBI</name>
<keyword evidence="1 2" id="KW-0479">Metal-binding</keyword>
<feature type="binding site" evidence="1">
    <location>
        <position position="179"/>
    </location>
    <ligand>
        <name>Zn(2+)</name>
        <dbReference type="ChEBI" id="CHEBI:29105"/>
        <note>catalytic</note>
    </ligand>
</feature>
<evidence type="ECO:0000256" key="2">
    <source>
        <dbReference type="RuleBase" id="RU361183"/>
    </source>
</evidence>
<comment type="caution">
    <text evidence="1">Lacks conserved residue(s) required for the propagation of feature annotation.</text>
</comment>
<comment type="cofactor">
    <cofactor evidence="1 2">
        <name>Zn(2+)</name>
        <dbReference type="ChEBI" id="CHEBI:29105"/>
    </cofactor>
    <text evidence="1 2">Binds 1 zinc ion per subunit.</text>
</comment>
<evidence type="ECO:0000256" key="1">
    <source>
        <dbReference type="PROSITE-ProRule" id="PRU01211"/>
    </source>
</evidence>
<feature type="binding site" evidence="1">
    <location>
        <position position="169"/>
    </location>
    <ligand>
        <name>Zn(2+)</name>
        <dbReference type="ChEBI" id="CHEBI:29105"/>
        <note>catalytic</note>
    </ligand>
</feature>
<dbReference type="SUPFAM" id="SSF55486">
    <property type="entry name" value="Metalloproteases ('zincins'), catalytic domain"/>
    <property type="match status" value="1"/>
</dbReference>
<feature type="domain" description="Peptidase M12A" evidence="3">
    <location>
        <begin position="76"/>
        <end position="269"/>
    </location>
</feature>
<keyword evidence="1 2" id="KW-0645">Protease</keyword>
<keyword evidence="1 2" id="KW-0862">Zinc</keyword>
<keyword evidence="1 2" id="KW-0378">Hydrolase</keyword>
<protein>
    <recommendedName>
        <fullName evidence="2">Metalloendopeptidase</fullName>
        <ecNumber evidence="2">3.4.24.-</ecNumber>
    </recommendedName>
</protein>
<keyword evidence="1 2" id="KW-0482">Metalloprotease</keyword>
<dbReference type="GO" id="GO:0006508">
    <property type="term" value="P:proteolysis"/>
    <property type="evidence" value="ECO:0007669"/>
    <property type="project" value="UniProtKB-KW"/>
</dbReference>
<dbReference type="Pfam" id="PF01400">
    <property type="entry name" value="Astacin"/>
    <property type="match status" value="1"/>
</dbReference>
<feature type="binding site" evidence="1">
    <location>
        <position position="173"/>
    </location>
    <ligand>
        <name>Zn(2+)</name>
        <dbReference type="ChEBI" id="CHEBI:29105"/>
        <note>catalytic</note>
    </ligand>
</feature>
<dbReference type="Gene3D" id="3.40.390.10">
    <property type="entry name" value="Collagenase (Catalytic Domain)"/>
    <property type="match status" value="1"/>
</dbReference>
<dbReference type="InterPro" id="IPR024079">
    <property type="entry name" value="MetalloPept_cat_dom_sf"/>
</dbReference>
<dbReference type="PRINTS" id="PR00480">
    <property type="entry name" value="ASTACIN"/>
</dbReference>
<dbReference type="InterPro" id="IPR001506">
    <property type="entry name" value="Peptidase_M12A"/>
</dbReference>
<evidence type="ECO:0000313" key="4">
    <source>
        <dbReference type="Ensembl" id="ENSNMLP00000001423.1"/>
    </source>
</evidence>
<proteinExistence type="predicted"/>
<dbReference type="SMART" id="SM00235">
    <property type="entry name" value="ZnMc"/>
    <property type="match status" value="1"/>
</dbReference>
<dbReference type="PROSITE" id="PS51864">
    <property type="entry name" value="ASTACIN"/>
    <property type="match status" value="1"/>
</dbReference>
<dbReference type="Proteomes" id="UP000694523">
    <property type="component" value="Unplaced"/>
</dbReference>
<dbReference type="GO" id="GO:0008270">
    <property type="term" value="F:zinc ion binding"/>
    <property type="evidence" value="ECO:0007669"/>
    <property type="project" value="UniProtKB-UniRule"/>
</dbReference>
<dbReference type="InterPro" id="IPR006026">
    <property type="entry name" value="Peptidase_Metallo"/>
</dbReference>
<reference evidence="4" key="2">
    <citation type="submission" date="2025-09" db="UniProtKB">
        <authorList>
            <consortium name="Ensembl"/>
        </authorList>
    </citation>
    <scope>IDENTIFICATION</scope>
</reference>
<dbReference type="EC" id="3.4.24.-" evidence="2"/>
<dbReference type="AlphaFoldDB" id="A0A8C6S620"/>
<dbReference type="Ensembl" id="ENSNMLT00000001637.1">
    <property type="protein sequence ID" value="ENSNMLP00000001423.1"/>
    <property type="gene ID" value="ENSNMLG00000001050.1"/>
</dbReference>
<dbReference type="PANTHER" id="PTHR10127">
    <property type="entry name" value="DISCOIDIN, CUB, EGF, LAMININ , AND ZINC METALLOPROTEASE DOMAIN CONTAINING"/>
    <property type="match status" value="1"/>
</dbReference>
<dbReference type="PANTHER" id="PTHR10127:SF779">
    <property type="entry name" value="METALLOENDOPEPTIDASE"/>
    <property type="match status" value="1"/>
</dbReference>
<dbReference type="GO" id="GO:0004222">
    <property type="term" value="F:metalloendopeptidase activity"/>
    <property type="evidence" value="ECO:0007669"/>
    <property type="project" value="UniProtKB-UniRule"/>
</dbReference>
<evidence type="ECO:0000259" key="3">
    <source>
        <dbReference type="PROSITE" id="PS51864"/>
    </source>
</evidence>
<reference evidence="4" key="1">
    <citation type="submission" date="2025-08" db="UniProtKB">
        <authorList>
            <consortium name="Ensembl"/>
        </authorList>
    </citation>
    <scope>IDENTIFICATION</scope>
</reference>